<sequence>MKNSYTCLVVGAGPSGTAAAYTFAKNGIDVCIVDKAIFPREKLCGGGLTGRTKNSFLDIFDSNWEDMFEYSANSALFYYKGQRINMIEDYGELYFCNRIKFDNRLLDLAISRGVDVVFGERVEVIDTESKVCKLASGRQIRYRYLIGADGVNSVVARQVVSRKFNRNRYAYALQVEIKKEDYGKTELTRPELYFGDINKGYGWVFPKRNSYTVGMCSQYSKTVDIRKKLMEFFAARNCAPYKGRLTGHYIPFGNYAERVVENDVILVGDAAGLVDPVTGEGVAYAIESGYYAAEAVIAAISGKNCNIDTEYKSKYYTAISQEFARANLLQQAIYSRYTQAIVMHALSRSKTMPYHYMDLLSGDSNYKDFISIIQNKAKKLIFKGR</sequence>
<evidence type="ECO:0000313" key="3">
    <source>
        <dbReference type="Proteomes" id="UP000053937"/>
    </source>
</evidence>
<dbReference type="NCBIfam" id="TIGR02032">
    <property type="entry name" value="GG-red-SF"/>
    <property type="match status" value="1"/>
</dbReference>
<feature type="domain" description="FAD-binding" evidence="1">
    <location>
        <begin position="6"/>
        <end position="303"/>
    </location>
</feature>
<dbReference type="OrthoDB" id="9806565at2"/>
<comment type="caution">
    <text evidence="2">The sequence shown here is derived from an EMBL/GenBank/DDBJ whole genome shotgun (WGS) entry which is preliminary data.</text>
</comment>
<gene>
    <name evidence="2" type="ORF">ASB62_09200</name>
</gene>
<dbReference type="GO" id="GO:0016628">
    <property type="term" value="F:oxidoreductase activity, acting on the CH-CH group of donors, NAD or NADP as acceptor"/>
    <property type="evidence" value="ECO:0007669"/>
    <property type="project" value="InterPro"/>
</dbReference>
<dbReference type="SUPFAM" id="SSF51905">
    <property type="entry name" value="FAD/NAD(P)-binding domain"/>
    <property type="match status" value="1"/>
</dbReference>
<dbReference type="EMBL" id="LMBR01000234">
    <property type="protein sequence ID" value="KUL20382.1"/>
    <property type="molecule type" value="Genomic_DNA"/>
</dbReference>
<dbReference type="InterPro" id="IPR036188">
    <property type="entry name" value="FAD/NAD-bd_sf"/>
</dbReference>
<dbReference type="GO" id="GO:0071949">
    <property type="term" value="F:FAD binding"/>
    <property type="evidence" value="ECO:0007669"/>
    <property type="project" value="InterPro"/>
</dbReference>
<dbReference type="InterPro" id="IPR011777">
    <property type="entry name" value="Geranylgeranyl_Rdtase_fam"/>
</dbReference>
<dbReference type="InterPro" id="IPR002938">
    <property type="entry name" value="FAD-bd"/>
</dbReference>
<dbReference type="PANTHER" id="PTHR42685:SF22">
    <property type="entry name" value="CONDITIONED MEDIUM FACTOR RECEPTOR 1"/>
    <property type="match status" value="1"/>
</dbReference>
<dbReference type="AlphaFoldDB" id="A0A117MJ75"/>
<organism evidence="2 3">
    <name type="scientific">Chlorobium limicola</name>
    <dbReference type="NCBI Taxonomy" id="1092"/>
    <lineage>
        <taxon>Bacteria</taxon>
        <taxon>Pseudomonadati</taxon>
        <taxon>Chlorobiota</taxon>
        <taxon>Chlorobiia</taxon>
        <taxon>Chlorobiales</taxon>
        <taxon>Chlorobiaceae</taxon>
        <taxon>Chlorobium/Pelodictyon group</taxon>
        <taxon>Chlorobium</taxon>
    </lineage>
</organism>
<accession>A0A117MJ75</accession>
<proteinExistence type="predicted"/>
<dbReference type="PRINTS" id="PR00420">
    <property type="entry name" value="RNGMNOXGNASE"/>
</dbReference>
<name>A0A117MJ75_CHLLI</name>
<keyword evidence="3" id="KW-1185">Reference proteome</keyword>
<evidence type="ECO:0000313" key="2">
    <source>
        <dbReference type="EMBL" id="KUL20382.1"/>
    </source>
</evidence>
<dbReference type="Pfam" id="PF01494">
    <property type="entry name" value="FAD_binding_3"/>
    <property type="match status" value="1"/>
</dbReference>
<protein>
    <submittedName>
        <fullName evidence="2">Geranylgeranyl reductase</fullName>
    </submittedName>
</protein>
<dbReference type="Gene3D" id="3.50.50.60">
    <property type="entry name" value="FAD/NAD(P)-binding domain"/>
    <property type="match status" value="1"/>
</dbReference>
<evidence type="ECO:0000259" key="1">
    <source>
        <dbReference type="Pfam" id="PF01494"/>
    </source>
</evidence>
<dbReference type="RefSeq" id="WP_059139592.1">
    <property type="nucleotide sequence ID" value="NZ_LMBR01000234.1"/>
</dbReference>
<dbReference type="Proteomes" id="UP000053937">
    <property type="component" value="Unassembled WGS sequence"/>
</dbReference>
<dbReference type="InterPro" id="IPR050407">
    <property type="entry name" value="Geranylgeranyl_reductase"/>
</dbReference>
<dbReference type="PANTHER" id="PTHR42685">
    <property type="entry name" value="GERANYLGERANYL DIPHOSPHATE REDUCTASE"/>
    <property type="match status" value="1"/>
</dbReference>
<reference evidence="2 3" key="1">
    <citation type="submission" date="2015-10" db="EMBL/GenBank/DDBJ databases">
        <title>Draft Genome Sequence of Chlorobium limicola strain Frasassi Growing under Artificial Lighting in the Frasassi Cave System.</title>
        <authorList>
            <person name="Mansor M."/>
            <person name="Macalady J."/>
        </authorList>
    </citation>
    <scope>NUCLEOTIDE SEQUENCE [LARGE SCALE GENOMIC DNA]</scope>
    <source>
        <strain evidence="2 3">Frasassi</strain>
    </source>
</reference>